<dbReference type="Pfam" id="PF00153">
    <property type="entry name" value="Mito_carr"/>
    <property type="match status" value="3"/>
</dbReference>
<feature type="region of interest" description="Disordered" evidence="10">
    <location>
        <begin position="1"/>
        <end position="23"/>
    </location>
</feature>
<evidence type="ECO:0000256" key="2">
    <source>
        <dbReference type="ARBA" id="ARBA00006375"/>
    </source>
</evidence>
<gene>
    <name evidence="11" type="ORF">BGZ99_001286</name>
</gene>
<keyword evidence="5" id="KW-0677">Repeat</keyword>
<evidence type="ECO:0000313" key="12">
    <source>
        <dbReference type="Proteomes" id="UP000738325"/>
    </source>
</evidence>
<keyword evidence="12" id="KW-1185">Reference proteome</keyword>
<proteinExistence type="inferred from homology"/>
<dbReference type="InterPro" id="IPR023395">
    <property type="entry name" value="MCP_dom_sf"/>
</dbReference>
<dbReference type="GO" id="GO:0016020">
    <property type="term" value="C:membrane"/>
    <property type="evidence" value="ECO:0007669"/>
    <property type="project" value="UniProtKB-SubCell"/>
</dbReference>
<keyword evidence="6" id="KW-1133">Transmembrane helix</keyword>
<dbReference type="Proteomes" id="UP000738325">
    <property type="component" value="Unassembled WGS sequence"/>
</dbReference>
<comment type="similarity">
    <text evidence="2 9">Belongs to the mitochondrial carrier (TC 2.A.29) family.</text>
</comment>
<dbReference type="InterPro" id="IPR018108">
    <property type="entry name" value="MCP_transmembrane"/>
</dbReference>
<evidence type="ECO:0000256" key="3">
    <source>
        <dbReference type="ARBA" id="ARBA00022448"/>
    </source>
</evidence>
<organism evidence="11 12">
    <name type="scientific">Dissophora globulifera</name>
    <dbReference type="NCBI Taxonomy" id="979702"/>
    <lineage>
        <taxon>Eukaryota</taxon>
        <taxon>Fungi</taxon>
        <taxon>Fungi incertae sedis</taxon>
        <taxon>Mucoromycota</taxon>
        <taxon>Mortierellomycotina</taxon>
        <taxon>Mortierellomycetes</taxon>
        <taxon>Mortierellales</taxon>
        <taxon>Mortierellaceae</taxon>
        <taxon>Dissophora</taxon>
    </lineage>
</organism>
<evidence type="ECO:0000256" key="1">
    <source>
        <dbReference type="ARBA" id="ARBA00004141"/>
    </source>
</evidence>
<dbReference type="OrthoDB" id="415315at2759"/>
<evidence type="ECO:0000256" key="10">
    <source>
        <dbReference type="SAM" id="MobiDB-lite"/>
    </source>
</evidence>
<dbReference type="AlphaFoldDB" id="A0A9P6RRN0"/>
<accession>A0A9P6RRN0</accession>
<keyword evidence="3 9" id="KW-0813">Transport</keyword>
<dbReference type="SUPFAM" id="SSF103506">
    <property type="entry name" value="Mitochondrial carrier"/>
    <property type="match status" value="1"/>
</dbReference>
<evidence type="ECO:0000256" key="9">
    <source>
        <dbReference type="RuleBase" id="RU000488"/>
    </source>
</evidence>
<evidence type="ECO:0000256" key="5">
    <source>
        <dbReference type="ARBA" id="ARBA00022737"/>
    </source>
</evidence>
<dbReference type="Gene3D" id="1.50.40.10">
    <property type="entry name" value="Mitochondrial carrier domain"/>
    <property type="match status" value="2"/>
</dbReference>
<feature type="repeat" description="Solcar" evidence="8">
    <location>
        <begin position="82"/>
        <end position="171"/>
    </location>
</feature>
<evidence type="ECO:0000313" key="11">
    <source>
        <dbReference type="EMBL" id="KAG0324927.1"/>
    </source>
</evidence>
<feature type="repeat" description="Solcar" evidence="8">
    <location>
        <begin position="178"/>
        <end position="272"/>
    </location>
</feature>
<evidence type="ECO:0000256" key="8">
    <source>
        <dbReference type="PROSITE-ProRule" id="PRU00282"/>
    </source>
</evidence>
<evidence type="ECO:0000256" key="6">
    <source>
        <dbReference type="ARBA" id="ARBA00022989"/>
    </source>
</evidence>
<evidence type="ECO:0008006" key="13">
    <source>
        <dbReference type="Google" id="ProtNLM"/>
    </source>
</evidence>
<evidence type="ECO:0000256" key="4">
    <source>
        <dbReference type="ARBA" id="ARBA00022692"/>
    </source>
</evidence>
<dbReference type="FunFam" id="1.50.40.10:FF:000095">
    <property type="entry name" value="Mitochondrial carrier protein"/>
    <property type="match status" value="1"/>
</dbReference>
<comment type="caution">
    <text evidence="11">The sequence shown here is derived from an EMBL/GenBank/DDBJ whole genome shotgun (WGS) entry which is preliminary data.</text>
</comment>
<reference evidence="11" key="1">
    <citation type="journal article" date="2020" name="Fungal Divers.">
        <title>Resolving the Mortierellaceae phylogeny through synthesis of multi-gene phylogenetics and phylogenomics.</title>
        <authorList>
            <person name="Vandepol N."/>
            <person name="Liber J."/>
            <person name="Desiro A."/>
            <person name="Na H."/>
            <person name="Kennedy M."/>
            <person name="Barry K."/>
            <person name="Grigoriev I.V."/>
            <person name="Miller A.N."/>
            <person name="O'Donnell K."/>
            <person name="Stajich J.E."/>
            <person name="Bonito G."/>
        </authorList>
    </citation>
    <scope>NUCLEOTIDE SEQUENCE</scope>
    <source>
        <strain evidence="11">REB-010B</strain>
    </source>
</reference>
<comment type="subcellular location">
    <subcellularLocation>
        <location evidence="1">Membrane</location>
        <topology evidence="1">Multi-pass membrane protein</topology>
    </subcellularLocation>
</comment>
<feature type="repeat" description="Solcar" evidence="8">
    <location>
        <begin position="284"/>
        <end position="391"/>
    </location>
</feature>
<keyword evidence="4 8" id="KW-0812">Transmembrane</keyword>
<keyword evidence="7 8" id="KW-0472">Membrane</keyword>
<sequence length="409" mass="44444">MSSHGESISPARSELGADVTTHSSSTNIIHGITRAADGTDNSQSTGASRHHYNLSIFSKLPPQLEQQTPSPIQIDRDGEQDPPYLDVLIAGGLGGTVADFLMHSVDTVKTRLQGQPAAHPPKYYNMFHAYGTILREEGIARGLYSGVAPAMSGSLPGTTLYFGTYEYTKRTLTAAGCPDTLAHLAGGSLGDFVASFIYVPSEVLKTRMQLQGRYNNPSFVSGYNYKSTWHALQMIIKHDGAGALYQGYRATLLRDVPFSALQFAFYEKFKAEAKKWEGRADGQMSLPVETACGAIAGGLAGFLTTPLDVMKTLLQTQVKRPSSSIASSSTVSNLSGTAAQKYYVGIWDGLKWNLRHHGVISGLFRGVGPRVSWTALQSAIMFVIYEQMLQLQANMRQFGHWPYGHFGSS</sequence>
<dbReference type="EMBL" id="JAAAIP010000131">
    <property type="protein sequence ID" value="KAG0324927.1"/>
    <property type="molecule type" value="Genomic_DNA"/>
</dbReference>
<dbReference type="PANTHER" id="PTHR45667">
    <property type="entry name" value="S-ADENOSYLMETHIONINE MITOCHONDRIAL CARRIER PROTEIN"/>
    <property type="match status" value="1"/>
</dbReference>
<protein>
    <recommendedName>
        <fullName evidence="13">Mitochondrial carrier protein</fullName>
    </recommendedName>
</protein>
<dbReference type="PROSITE" id="PS50920">
    <property type="entry name" value="SOLCAR"/>
    <property type="match status" value="3"/>
</dbReference>
<name>A0A9P6RRN0_9FUNG</name>
<evidence type="ECO:0000256" key="7">
    <source>
        <dbReference type="ARBA" id="ARBA00023136"/>
    </source>
</evidence>